<evidence type="ECO:0000313" key="3">
    <source>
        <dbReference type="Proteomes" id="UP000034504"/>
    </source>
</evidence>
<evidence type="ECO:0008006" key="4">
    <source>
        <dbReference type="Google" id="ProtNLM"/>
    </source>
</evidence>
<accession>A0A0G1NGJ2</accession>
<organism evidence="2 3">
    <name type="scientific">candidate division WWE3 bacterium GW2011_GWC2_44_9</name>
    <dbReference type="NCBI Taxonomy" id="1619125"/>
    <lineage>
        <taxon>Bacteria</taxon>
        <taxon>Katanobacteria</taxon>
    </lineage>
</organism>
<comment type="caution">
    <text evidence="2">The sequence shown here is derived from an EMBL/GenBank/DDBJ whole genome shotgun (WGS) entry which is preliminary data.</text>
</comment>
<name>A0A0G1NGJ2_UNCKA</name>
<sequence length="674" mass="75591">MHKCLPELRLYLIGSAASLILVLASFKLFGINPALPLSYTGDAIVHYNFAKNIEETGWWWSNPRFGVPTGQTLLDFPLTENLQLLIIKLLIVFGFNWYESVNIYFLLTFPLVTMASLYVMQRMGIKSYIALPLSIIYAFLPYHSLRGVSHLFLSGYFGVPLTIFAAYRFAANKPLKPLELVITTLLIASTGAYYTFLGLFFTGMGGLLALVKGADKALLVNLAKYLVLILGLFFLNYLPTFVYTQKYGANLNATARSPRDTEIYGLKLTQLLLPVEDHNLALFTKFQKRYLTYGSALTNENQYSALGLVSAAGFVFLLAWTVFRYAIPTLDKELQLKFDILGSLTLAAVLFATVGGFATLFSTYLNPTFRSVNRISVFIAFSSLLAVGLLLQRIKSTKLVMITSATILLVGLFDQVSLGVMRGFIRNSSDYLTLVKYADKIERISGSNAKIYTLPFGQYPEGSDKNIMRVALLTDTIVWSAGSQKWRAANYWQRQIDKLAAKPLLASIIREGFTGLLINVKELEPMKLTQLEQELNMNPVQDDRKELEFAFYDLRPYAASHSVQYAPTDVFFYVSGNCLYNQISRFYCANNGSIEFENVSNTVQTRVLKLTLEFANGQTEQISLNVIIPRGTSRYLLSRTAGEQVFPIPASVPVWPLNIGYPTFAIQDIKLQPF</sequence>
<feature type="transmembrane region" description="Helical" evidence="1">
    <location>
        <begin position="399"/>
        <end position="421"/>
    </location>
</feature>
<feature type="transmembrane region" description="Helical" evidence="1">
    <location>
        <begin position="103"/>
        <end position="121"/>
    </location>
</feature>
<feature type="transmembrane region" description="Helical" evidence="1">
    <location>
        <begin position="303"/>
        <end position="323"/>
    </location>
</feature>
<proteinExistence type="predicted"/>
<gene>
    <name evidence="2" type="ORF">UW82_C0042G0008</name>
</gene>
<feature type="transmembrane region" description="Helical" evidence="1">
    <location>
        <begin position="191"/>
        <end position="211"/>
    </location>
</feature>
<keyword evidence="1" id="KW-0812">Transmembrane</keyword>
<dbReference type="AlphaFoldDB" id="A0A0G1NGJ2"/>
<feature type="transmembrane region" description="Helical" evidence="1">
    <location>
        <begin position="151"/>
        <end position="171"/>
    </location>
</feature>
<protein>
    <recommendedName>
        <fullName evidence="4">Glycosyltransferase RgtA/B/C/D-like domain-containing protein</fullName>
    </recommendedName>
</protein>
<feature type="transmembrane region" description="Helical" evidence="1">
    <location>
        <begin position="12"/>
        <end position="31"/>
    </location>
</feature>
<reference evidence="2 3" key="1">
    <citation type="journal article" date="2015" name="Nature">
        <title>rRNA introns, odd ribosomes, and small enigmatic genomes across a large radiation of phyla.</title>
        <authorList>
            <person name="Brown C.T."/>
            <person name="Hug L.A."/>
            <person name="Thomas B.C."/>
            <person name="Sharon I."/>
            <person name="Castelle C.J."/>
            <person name="Singh A."/>
            <person name="Wilkins M.J."/>
            <person name="Williams K.H."/>
            <person name="Banfield J.F."/>
        </authorList>
    </citation>
    <scope>NUCLEOTIDE SEQUENCE [LARGE SCALE GENOMIC DNA]</scope>
</reference>
<keyword evidence="1" id="KW-0472">Membrane</keyword>
<feature type="transmembrane region" description="Helical" evidence="1">
    <location>
        <begin position="344"/>
        <end position="365"/>
    </location>
</feature>
<dbReference type="Proteomes" id="UP000034504">
    <property type="component" value="Unassembled WGS sequence"/>
</dbReference>
<feature type="transmembrane region" description="Helical" evidence="1">
    <location>
        <begin position="218"/>
        <end position="238"/>
    </location>
</feature>
<feature type="transmembrane region" description="Helical" evidence="1">
    <location>
        <begin position="371"/>
        <end position="392"/>
    </location>
</feature>
<evidence type="ECO:0000313" key="2">
    <source>
        <dbReference type="EMBL" id="KKT83324.1"/>
    </source>
</evidence>
<keyword evidence="1" id="KW-1133">Transmembrane helix</keyword>
<feature type="transmembrane region" description="Helical" evidence="1">
    <location>
        <begin position="82"/>
        <end position="98"/>
    </location>
</feature>
<dbReference type="EMBL" id="LCJU01000042">
    <property type="protein sequence ID" value="KKT83324.1"/>
    <property type="molecule type" value="Genomic_DNA"/>
</dbReference>
<evidence type="ECO:0000256" key="1">
    <source>
        <dbReference type="SAM" id="Phobius"/>
    </source>
</evidence>